<dbReference type="EMBL" id="BPVZ01000032">
    <property type="protein sequence ID" value="GKV10572.1"/>
    <property type="molecule type" value="Genomic_DNA"/>
</dbReference>
<dbReference type="PANTHER" id="PTHR24171">
    <property type="entry name" value="ANKYRIN REPEAT DOMAIN-CONTAINING PROTEIN 39-RELATED"/>
    <property type="match status" value="1"/>
</dbReference>
<comment type="caution">
    <text evidence="5">The sequence shown here is derived from an EMBL/GenBank/DDBJ whole genome shotgun (WGS) entry which is preliminary data.</text>
</comment>
<keyword evidence="6" id="KW-1185">Reference proteome</keyword>
<dbReference type="GO" id="GO:0085020">
    <property type="term" value="P:protein K6-linked ubiquitination"/>
    <property type="evidence" value="ECO:0007669"/>
    <property type="project" value="TreeGrafter"/>
</dbReference>
<feature type="repeat" description="ANK" evidence="3">
    <location>
        <begin position="38"/>
        <end position="70"/>
    </location>
</feature>
<dbReference type="InterPro" id="IPR036770">
    <property type="entry name" value="Ankyrin_rpt-contain_sf"/>
</dbReference>
<evidence type="ECO:0000256" key="4">
    <source>
        <dbReference type="SAM" id="MobiDB-lite"/>
    </source>
</evidence>
<evidence type="ECO:0000256" key="2">
    <source>
        <dbReference type="ARBA" id="ARBA00023043"/>
    </source>
</evidence>
<sequence>MSSGRGRDIHAAARSGDLTTVQSILASNPLAVNSRDKHSRTPLHLAAWAGQAQVVSYLCKQKADVGAAAMDDMGAVHFAAQKGHLEVVRTLISSGVSVKASNRKGMTPLHYAVQGSHLELIKYLVKKGASLTVKTKAGKTPLDFAGNEEIRLLLKECEQSSLKEKTNGKEQAQGSDVKPSLQGEKEKSDDEAITAEHEKEEGERIKRKCEEDDIQEASSEPKKAKVALKHLMSADDTTEDEENS</sequence>
<dbReference type="AlphaFoldDB" id="A0AAV5JAM9"/>
<organism evidence="5 6">
    <name type="scientific">Rubroshorea leprosula</name>
    <dbReference type="NCBI Taxonomy" id="152421"/>
    <lineage>
        <taxon>Eukaryota</taxon>
        <taxon>Viridiplantae</taxon>
        <taxon>Streptophyta</taxon>
        <taxon>Embryophyta</taxon>
        <taxon>Tracheophyta</taxon>
        <taxon>Spermatophyta</taxon>
        <taxon>Magnoliopsida</taxon>
        <taxon>eudicotyledons</taxon>
        <taxon>Gunneridae</taxon>
        <taxon>Pentapetalae</taxon>
        <taxon>rosids</taxon>
        <taxon>malvids</taxon>
        <taxon>Malvales</taxon>
        <taxon>Dipterocarpaceae</taxon>
        <taxon>Rubroshorea</taxon>
    </lineage>
</organism>
<dbReference type="PROSITE" id="PS50297">
    <property type="entry name" value="ANK_REP_REGION"/>
    <property type="match status" value="3"/>
</dbReference>
<keyword evidence="2 3" id="KW-0040">ANK repeat</keyword>
<dbReference type="PROSITE" id="PS50088">
    <property type="entry name" value="ANK_REPEAT"/>
    <property type="match status" value="3"/>
</dbReference>
<name>A0AAV5JAM9_9ROSI</name>
<gene>
    <name evidence="5" type="ORF">SLEP1_g21916</name>
</gene>
<dbReference type="InterPro" id="IPR002110">
    <property type="entry name" value="Ankyrin_rpt"/>
</dbReference>
<dbReference type="GO" id="GO:0004842">
    <property type="term" value="F:ubiquitin-protein transferase activity"/>
    <property type="evidence" value="ECO:0007669"/>
    <property type="project" value="TreeGrafter"/>
</dbReference>
<evidence type="ECO:0000313" key="6">
    <source>
        <dbReference type="Proteomes" id="UP001054252"/>
    </source>
</evidence>
<dbReference type="PRINTS" id="PR01415">
    <property type="entry name" value="ANKYRIN"/>
</dbReference>
<dbReference type="SUPFAM" id="SSF48403">
    <property type="entry name" value="Ankyrin repeat"/>
    <property type="match status" value="1"/>
</dbReference>
<reference evidence="5 6" key="1">
    <citation type="journal article" date="2021" name="Commun. Biol.">
        <title>The genome of Shorea leprosula (Dipterocarpaceae) highlights the ecological relevance of drought in aseasonal tropical rainforests.</title>
        <authorList>
            <person name="Ng K.K.S."/>
            <person name="Kobayashi M.J."/>
            <person name="Fawcett J.A."/>
            <person name="Hatakeyama M."/>
            <person name="Paape T."/>
            <person name="Ng C.H."/>
            <person name="Ang C.C."/>
            <person name="Tnah L.H."/>
            <person name="Lee C.T."/>
            <person name="Nishiyama T."/>
            <person name="Sese J."/>
            <person name="O'Brien M.J."/>
            <person name="Copetti D."/>
            <person name="Mohd Noor M.I."/>
            <person name="Ong R.C."/>
            <person name="Putra M."/>
            <person name="Sireger I.Z."/>
            <person name="Indrioko S."/>
            <person name="Kosugi Y."/>
            <person name="Izuno A."/>
            <person name="Isagi Y."/>
            <person name="Lee S.L."/>
            <person name="Shimizu K.K."/>
        </authorList>
    </citation>
    <scope>NUCLEOTIDE SEQUENCE [LARGE SCALE GENOMIC DNA]</scope>
    <source>
        <strain evidence="5">214</strain>
    </source>
</reference>
<dbReference type="Proteomes" id="UP001054252">
    <property type="component" value="Unassembled WGS sequence"/>
</dbReference>
<dbReference type="SMART" id="SM00248">
    <property type="entry name" value="ANK"/>
    <property type="match status" value="3"/>
</dbReference>
<feature type="compositionally biased region" description="Basic and acidic residues" evidence="4">
    <location>
        <begin position="183"/>
        <end position="210"/>
    </location>
</feature>
<dbReference type="Pfam" id="PF12796">
    <property type="entry name" value="Ank_2"/>
    <property type="match status" value="1"/>
</dbReference>
<protein>
    <submittedName>
        <fullName evidence="5">Uncharacterized protein</fullName>
    </submittedName>
</protein>
<evidence type="ECO:0000313" key="5">
    <source>
        <dbReference type="EMBL" id="GKV10572.1"/>
    </source>
</evidence>
<evidence type="ECO:0000256" key="1">
    <source>
        <dbReference type="ARBA" id="ARBA00022737"/>
    </source>
</evidence>
<accession>A0AAV5JAM9</accession>
<feature type="region of interest" description="Disordered" evidence="4">
    <location>
        <begin position="163"/>
        <end position="224"/>
    </location>
</feature>
<dbReference type="PANTHER" id="PTHR24171:SF8">
    <property type="entry name" value="BRCA1-ASSOCIATED RING DOMAIN PROTEIN 1"/>
    <property type="match status" value="1"/>
</dbReference>
<feature type="repeat" description="ANK" evidence="3">
    <location>
        <begin position="104"/>
        <end position="136"/>
    </location>
</feature>
<proteinExistence type="predicted"/>
<feature type="repeat" description="ANK" evidence="3">
    <location>
        <begin position="71"/>
        <end position="103"/>
    </location>
</feature>
<evidence type="ECO:0000256" key="3">
    <source>
        <dbReference type="PROSITE-ProRule" id="PRU00023"/>
    </source>
</evidence>
<dbReference type="Gene3D" id="1.25.40.20">
    <property type="entry name" value="Ankyrin repeat-containing domain"/>
    <property type="match status" value="1"/>
</dbReference>
<keyword evidence="1" id="KW-0677">Repeat</keyword>
<dbReference type="Pfam" id="PF13637">
    <property type="entry name" value="Ank_4"/>
    <property type="match status" value="1"/>
</dbReference>